<evidence type="ECO:0000313" key="2">
    <source>
        <dbReference type="EMBL" id="KNE93790.1"/>
    </source>
</evidence>
<reference evidence="3" key="1">
    <citation type="submission" date="2014-03" db="EMBL/GenBank/DDBJ databases">
        <title>The Genome Sequence of Puccinia striiformis f. sp. tritici PST-78.</title>
        <authorList>
            <consortium name="The Broad Institute Genome Sequencing Platform"/>
            <person name="Cuomo C."/>
            <person name="Hulbert S."/>
            <person name="Chen X."/>
            <person name="Walker B."/>
            <person name="Young S.K."/>
            <person name="Zeng Q."/>
            <person name="Gargeya S."/>
            <person name="Fitzgerald M."/>
            <person name="Haas B."/>
            <person name="Abouelleil A."/>
            <person name="Alvarado L."/>
            <person name="Arachchi H.M."/>
            <person name="Berlin A.M."/>
            <person name="Chapman S.B."/>
            <person name="Goldberg J."/>
            <person name="Griggs A."/>
            <person name="Gujja S."/>
            <person name="Hansen M."/>
            <person name="Howarth C."/>
            <person name="Imamovic A."/>
            <person name="Larimer J."/>
            <person name="McCowan C."/>
            <person name="Montmayeur A."/>
            <person name="Murphy C."/>
            <person name="Neiman D."/>
            <person name="Pearson M."/>
            <person name="Priest M."/>
            <person name="Roberts A."/>
            <person name="Saif S."/>
            <person name="Shea T."/>
            <person name="Sisk P."/>
            <person name="Sykes S."/>
            <person name="Wortman J."/>
            <person name="Nusbaum C."/>
            <person name="Birren B."/>
        </authorList>
    </citation>
    <scope>NUCLEOTIDE SEQUENCE [LARGE SCALE GENOMIC DNA]</scope>
    <source>
        <strain evidence="3">race PST-78</strain>
    </source>
</reference>
<evidence type="ECO:0000313" key="3">
    <source>
        <dbReference type="Proteomes" id="UP000054564"/>
    </source>
</evidence>
<evidence type="ECO:0000256" key="1">
    <source>
        <dbReference type="SAM" id="MobiDB-lite"/>
    </source>
</evidence>
<name>A0A0L0V3A0_9BASI</name>
<gene>
    <name evidence="2" type="ORF">PSTG_12893</name>
</gene>
<comment type="caution">
    <text evidence="2">The sequence shown here is derived from an EMBL/GenBank/DDBJ whole genome shotgun (WGS) entry which is preliminary data.</text>
</comment>
<proteinExistence type="predicted"/>
<dbReference type="AlphaFoldDB" id="A0A0L0V3A0"/>
<sequence length="200" mass="21434">MDVIRGFHARSSAWNPRHCTRAVPFCHLGRQAVGHQMGYLLYVPAGRVGAGSTPPCIRALPTSSSLIGVVLQPEARGPPFFAIRARALHVKSPARPRVSHQSGVGGVHVNTDDPGRTSGLAGRASVDSSWNSSVAHVKVPRGCTTSELEKLDEYLSVFFPGNCGVGVVTVIWQEPAHAHHSEPQAVALWLILMTIIDKVV</sequence>
<keyword evidence="3" id="KW-1185">Reference proteome</keyword>
<organism evidence="2 3">
    <name type="scientific">Puccinia striiformis f. sp. tritici PST-78</name>
    <dbReference type="NCBI Taxonomy" id="1165861"/>
    <lineage>
        <taxon>Eukaryota</taxon>
        <taxon>Fungi</taxon>
        <taxon>Dikarya</taxon>
        <taxon>Basidiomycota</taxon>
        <taxon>Pucciniomycotina</taxon>
        <taxon>Pucciniomycetes</taxon>
        <taxon>Pucciniales</taxon>
        <taxon>Pucciniaceae</taxon>
        <taxon>Puccinia</taxon>
    </lineage>
</organism>
<accession>A0A0L0V3A0</accession>
<protein>
    <submittedName>
        <fullName evidence="2">Uncharacterized protein</fullName>
    </submittedName>
</protein>
<feature type="region of interest" description="Disordered" evidence="1">
    <location>
        <begin position="94"/>
        <end position="124"/>
    </location>
</feature>
<dbReference type="EMBL" id="AJIL01000130">
    <property type="protein sequence ID" value="KNE93790.1"/>
    <property type="molecule type" value="Genomic_DNA"/>
</dbReference>
<dbReference type="Proteomes" id="UP000054564">
    <property type="component" value="Unassembled WGS sequence"/>
</dbReference>